<dbReference type="GO" id="GO:0016787">
    <property type="term" value="F:hydrolase activity"/>
    <property type="evidence" value="ECO:0007669"/>
    <property type="project" value="UniProtKB-KW"/>
</dbReference>
<dbReference type="GO" id="GO:0009407">
    <property type="term" value="P:toxin catabolic process"/>
    <property type="evidence" value="ECO:0007669"/>
    <property type="project" value="UniProtKB-ARBA"/>
</dbReference>
<organism evidence="5 6">
    <name type="scientific">Hibiscus syriacus</name>
    <name type="common">Rose of Sharon</name>
    <dbReference type="NCBI Taxonomy" id="106335"/>
    <lineage>
        <taxon>Eukaryota</taxon>
        <taxon>Viridiplantae</taxon>
        <taxon>Streptophyta</taxon>
        <taxon>Embryophyta</taxon>
        <taxon>Tracheophyta</taxon>
        <taxon>Spermatophyta</taxon>
        <taxon>Magnoliopsida</taxon>
        <taxon>eudicotyledons</taxon>
        <taxon>Gunneridae</taxon>
        <taxon>Pentapetalae</taxon>
        <taxon>rosids</taxon>
        <taxon>malvids</taxon>
        <taxon>Malvales</taxon>
        <taxon>Malvaceae</taxon>
        <taxon>Malvoideae</taxon>
        <taxon>Hibiscus</taxon>
    </lineage>
</organism>
<evidence type="ECO:0000256" key="1">
    <source>
        <dbReference type="ARBA" id="ARBA00004514"/>
    </source>
</evidence>
<keyword evidence="6" id="KW-1185">Reference proteome</keyword>
<dbReference type="PANTHER" id="PTHR11260:SF676">
    <property type="entry name" value="GLUTATHIONE S-TRANSFERASE U8"/>
    <property type="match status" value="1"/>
</dbReference>
<dbReference type="InterPro" id="IPR045074">
    <property type="entry name" value="GST_C_Tau"/>
</dbReference>
<dbReference type="InterPro" id="IPR036282">
    <property type="entry name" value="Glutathione-S-Trfase_C_sf"/>
</dbReference>
<dbReference type="Gene3D" id="3.40.30.10">
    <property type="entry name" value="Glutaredoxin"/>
    <property type="match status" value="1"/>
</dbReference>
<dbReference type="SUPFAM" id="SSF47616">
    <property type="entry name" value="GST C-terminal domain-like"/>
    <property type="match status" value="1"/>
</dbReference>
<evidence type="ECO:0000256" key="2">
    <source>
        <dbReference type="ARBA" id="ARBA00022575"/>
    </source>
</evidence>
<dbReference type="GO" id="GO:0004364">
    <property type="term" value="F:glutathione transferase activity"/>
    <property type="evidence" value="ECO:0007669"/>
    <property type="project" value="InterPro"/>
</dbReference>
<evidence type="ECO:0000256" key="3">
    <source>
        <dbReference type="ARBA" id="ARBA00025743"/>
    </source>
</evidence>
<dbReference type="SUPFAM" id="SSF52833">
    <property type="entry name" value="Thioredoxin-like"/>
    <property type="match status" value="1"/>
</dbReference>
<evidence type="ECO:0000259" key="4">
    <source>
        <dbReference type="PROSITE" id="PS50404"/>
    </source>
</evidence>
<proteinExistence type="inferred from homology"/>
<gene>
    <name evidence="5" type="ORF">F3Y22_tig00117056pilonHSYRG01307</name>
</gene>
<dbReference type="GO" id="GO:0006749">
    <property type="term" value="P:glutathione metabolic process"/>
    <property type="evidence" value="ECO:0007669"/>
    <property type="project" value="InterPro"/>
</dbReference>
<accession>A0A6A2WDX2</accession>
<dbReference type="InterPro" id="IPR045073">
    <property type="entry name" value="Omega/Tau-like"/>
</dbReference>
<reference evidence="5" key="1">
    <citation type="submission" date="2019-09" db="EMBL/GenBank/DDBJ databases">
        <title>Draft genome information of white flower Hibiscus syriacus.</title>
        <authorList>
            <person name="Kim Y.-M."/>
        </authorList>
    </citation>
    <scope>NUCLEOTIDE SEQUENCE [LARGE SCALE GENOMIC DNA]</scope>
    <source>
        <strain evidence="5">YM2019G1</strain>
    </source>
</reference>
<dbReference type="PANTHER" id="PTHR11260">
    <property type="entry name" value="GLUTATHIONE S-TRANSFERASE, GST, SUPERFAMILY, GST DOMAIN CONTAINING"/>
    <property type="match status" value="1"/>
</dbReference>
<evidence type="ECO:0000313" key="5">
    <source>
        <dbReference type="EMBL" id="KAE8654285.1"/>
    </source>
</evidence>
<dbReference type="AlphaFoldDB" id="A0A6A2WDX2"/>
<feature type="domain" description="GST N-terminal" evidence="4">
    <location>
        <begin position="3"/>
        <end position="83"/>
    </location>
</feature>
<dbReference type="Proteomes" id="UP000436088">
    <property type="component" value="Unassembled WGS sequence"/>
</dbReference>
<sequence>MGDEVKVFGYWVSPFSRRVELALLFKGIPYEYIEEDVLGNKSPLLLQYNLVHKKVPVLLHNGKPIACMPAIQKALSTPEKEWEQAAEEACECLKALESALNGKRFFGGDAIGMVDIAANFVGFWLGIIQEVAGLEFVSCSVVKENFPPKDKVSVAFKARIDQMREATTNAHN</sequence>
<comment type="subcellular location">
    <subcellularLocation>
        <location evidence="1">Cytoplasm</location>
        <location evidence="1">Cytosol</location>
    </subcellularLocation>
</comment>
<dbReference type="InterPro" id="IPR004045">
    <property type="entry name" value="Glutathione_S-Trfase_N"/>
</dbReference>
<dbReference type="GO" id="GO:0005829">
    <property type="term" value="C:cytosol"/>
    <property type="evidence" value="ECO:0007669"/>
    <property type="project" value="UniProtKB-SubCell"/>
</dbReference>
<dbReference type="InterPro" id="IPR004046">
    <property type="entry name" value="GST_C"/>
</dbReference>
<evidence type="ECO:0000313" key="6">
    <source>
        <dbReference type="Proteomes" id="UP000436088"/>
    </source>
</evidence>
<comment type="similarity">
    <text evidence="3">Belongs to the GST superfamily. Tau family.</text>
</comment>
<dbReference type="PROSITE" id="PS50404">
    <property type="entry name" value="GST_NTER"/>
    <property type="match status" value="1"/>
</dbReference>
<dbReference type="EMBL" id="VEPZ02001788">
    <property type="protein sequence ID" value="KAE8654285.1"/>
    <property type="molecule type" value="Genomic_DNA"/>
</dbReference>
<dbReference type="CDD" id="cd03185">
    <property type="entry name" value="GST_C_Tau"/>
    <property type="match status" value="1"/>
</dbReference>
<comment type="caution">
    <text evidence="5">The sequence shown here is derived from an EMBL/GenBank/DDBJ whole genome shotgun (WGS) entry which is preliminary data.</text>
</comment>
<dbReference type="Pfam" id="PF02798">
    <property type="entry name" value="GST_N"/>
    <property type="match status" value="1"/>
</dbReference>
<dbReference type="Pfam" id="PF00043">
    <property type="entry name" value="GST_C"/>
    <property type="match status" value="1"/>
</dbReference>
<dbReference type="Gene3D" id="1.20.1050.10">
    <property type="match status" value="1"/>
</dbReference>
<protein>
    <submittedName>
        <fullName evidence="5">Adenine nucleotide alpha hydrolases-like superfamily protein</fullName>
    </submittedName>
</protein>
<name>A0A6A2WDX2_HIBSY</name>
<keyword evidence="2" id="KW-0216">Detoxification</keyword>
<dbReference type="InterPro" id="IPR036249">
    <property type="entry name" value="Thioredoxin-like_sf"/>
</dbReference>